<dbReference type="InterPro" id="IPR003593">
    <property type="entry name" value="AAA+_ATPase"/>
</dbReference>
<feature type="domain" description="ABC transmembrane type-1" evidence="10">
    <location>
        <begin position="805"/>
        <end position="1090"/>
    </location>
</feature>
<evidence type="ECO:0000313" key="11">
    <source>
        <dbReference type="EMBL" id="OQD81292.1"/>
    </source>
</evidence>
<evidence type="ECO:0000256" key="5">
    <source>
        <dbReference type="ARBA" id="ARBA00022989"/>
    </source>
</evidence>
<dbReference type="GO" id="GO:0090374">
    <property type="term" value="P:oligopeptide export from mitochondrion"/>
    <property type="evidence" value="ECO:0007669"/>
    <property type="project" value="TreeGrafter"/>
</dbReference>
<evidence type="ECO:0000256" key="8">
    <source>
        <dbReference type="SAM" id="Phobius"/>
    </source>
</evidence>
<dbReference type="FunFam" id="3.40.50.300:FF:001471">
    <property type="entry name" value="P-loop containing nucleoside triphosphate hydrolase protein"/>
    <property type="match status" value="1"/>
</dbReference>
<sequence length="1372" mass="150750">MTLKLLRKMGAMRNSPTSDDFNEQKPNVDPGPSWKSLFGFTTRRHLPTLVLGLISALAASCVTPALAISLGNVFDSFTSFAAGQIDTGGLGDKIIRNCFGMIGLGAAGWFLNGAYFALFVAFGEMQASEIRSQGFLKLLKRDVEWFEARSEGSGAFLSGIQAHMHEVQMATSQPLGLVLQYTGRSVASLVLGFYTSWSLSLVTLAGIPIFTSVIGLLSSKMKTSIVAQQVELTNASKIANNAITNIDTVKYLNGQTFEHQNFFERIERSATHYLRQARLNSLQIAFIRWMIFGMFVQGFWYGSSLARTGKLSSGEVLRTFWACLTAAQSLEQVLPHMIVMEKGKVASAALKLIARRPANGRSPSGTRYPEHCEGDIQVKDVSFAYPSQPGQIVLKPSTFLFPAGEITFVIGKSGSGKSTLSQLLMRFYLPTSGEIIIDRNPMEELDINWIRNNITLLEQKSVLFNESILTNIAFGRQNNGSVTIDDVQECIQLAMLENTIDGLPTGVDTCVGPGGSFLSGGQRQRVAIARAKLRDTPILIMDEPTSALDHTNRVAVMEAVRKWRKGKTTIIITHDMSQIMERDFLYILEQGSIVESGYRYGVELSPVGKTYFDSNVDKAQIQMESGTSNGVDTEWDNSPRASLDTLRPPMTVRAHHRARLSWAQGHIPSNVRFSSLDINSNRNSVYSVYPLNSAELPIRDPSSHFSFFGERSRKVPQEAAANSPGEEVEMVQLNDQGLNPKTHSNSQVVLGQNGSPNGKVSRHLHCRPSLQFGGRRISKGKMTPLSQIMKTVYPSLSARYRIMLFLGFAAALMHASATPMFSYCLSHLFSTFYAGNNNARLTMTWSLAVLGVSLVDGLASFFMHYFLEVCGEMWMDSFRKNAFKRILDQPRAWFEKEGNESLRLTSCLDQNGEDMRNLLGRFGGYVVVAVSITAMSIIWSLIVCWKLTLVALACGPVIYGITRGFEQTNGLWERRCNAANNVAADVFTETFSNIRTVRALTLEGHFHRKQSNAIDSSLMLGLKRAIYTGMMFGMVESTVIFASALIFYYGGVLAASKEHKVDDIMMVFSMLLFSIGYAVQILSWIPQINTARETAARLIRLTKLPQSGSHEHRGTLTVSKITPIMLNNVNFRYPSRPTTLVLKNVSFTIPRNSCTALVGRSGSGKSTVASLLLALYEAPMSTNGKPAITLGGEDILRFHVPTLRSQISIVSQQPTIFPGTIHENISYGIDKHTSIATSYSVCAAAAAAGIDDFISSLPRGYETVIGDGGVGLSGGQKQRVVIARALLRRPQILILDEATSSLDPAGAELVRQTMQQLVAARHGLTVIIITHAKEMIEIADHVVVLDQGIVVEDGPCRVLSKTYDFLCGPEEA</sequence>
<dbReference type="CDD" id="cd18577">
    <property type="entry name" value="ABC_6TM_Pgp_ABCB1_D1_like"/>
    <property type="match status" value="1"/>
</dbReference>
<keyword evidence="3" id="KW-0547">Nucleotide-binding</keyword>
<dbReference type="GO" id="GO:0015421">
    <property type="term" value="F:ABC-type oligopeptide transporter activity"/>
    <property type="evidence" value="ECO:0007669"/>
    <property type="project" value="TreeGrafter"/>
</dbReference>
<dbReference type="InterPro" id="IPR027417">
    <property type="entry name" value="P-loop_NTPase"/>
</dbReference>
<dbReference type="InterPro" id="IPR003439">
    <property type="entry name" value="ABC_transporter-like_ATP-bd"/>
</dbReference>
<dbReference type="InterPro" id="IPR036640">
    <property type="entry name" value="ABC1_TM_sf"/>
</dbReference>
<keyword evidence="12" id="KW-1185">Reference proteome</keyword>
<evidence type="ECO:0000259" key="9">
    <source>
        <dbReference type="PROSITE" id="PS50893"/>
    </source>
</evidence>
<feature type="domain" description="ABC transmembrane type-1" evidence="10">
    <location>
        <begin position="50"/>
        <end position="342"/>
    </location>
</feature>
<dbReference type="EMBL" id="MDYN01000028">
    <property type="protein sequence ID" value="OQD81292.1"/>
    <property type="molecule type" value="Genomic_DNA"/>
</dbReference>
<evidence type="ECO:0000256" key="7">
    <source>
        <dbReference type="SAM" id="MobiDB-lite"/>
    </source>
</evidence>
<dbReference type="Proteomes" id="UP000191672">
    <property type="component" value="Unassembled WGS sequence"/>
</dbReference>
<dbReference type="GO" id="GO:0016887">
    <property type="term" value="F:ATP hydrolysis activity"/>
    <property type="evidence" value="ECO:0007669"/>
    <property type="project" value="InterPro"/>
</dbReference>
<feature type="domain" description="ABC transporter" evidence="9">
    <location>
        <begin position="376"/>
        <end position="615"/>
    </location>
</feature>
<dbReference type="SUPFAM" id="SSF90123">
    <property type="entry name" value="ABC transporter transmembrane region"/>
    <property type="match status" value="2"/>
</dbReference>
<dbReference type="Gene3D" id="3.40.50.300">
    <property type="entry name" value="P-loop containing nucleotide triphosphate hydrolases"/>
    <property type="match status" value="2"/>
</dbReference>
<dbReference type="CDD" id="cd18578">
    <property type="entry name" value="ABC_6TM_Pgp_ABCB1_D2_like"/>
    <property type="match status" value="1"/>
</dbReference>
<dbReference type="PROSITE" id="PS50929">
    <property type="entry name" value="ABC_TM1F"/>
    <property type="match status" value="2"/>
</dbReference>
<evidence type="ECO:0008006" key="13">
    <source>
        <dbReference type="Google" id="ProtNLM"/>
    </source>
</evidence>
<reference evidence="12" key="1">
    <citation type="journal article" date="2017" name="Nat. Microbiol.">
        <title>Global analysis of biosynthetic gene clusters reveals vast potential of secondary metabolite production in Penicillium species.</title>
        <authorList>
            <person name="Nielsen J.C."/>
            <person name="Grijseels S."/>
            <person name="Prigent S."/>
            <person name="Ji B."/>
            <person name="Dainat J."/>
            <person name="Nielsen K.F."/>
            <person name="Frisvad J.C."/>
            <person name="Workman M."/>
            <person name="Nielsen J."/>
        </authorList>
    </citation>
    <scope>NUCLEOTIDE SEQUENCE [LARGE SCALE GENOMIC DNA]</scope>
    <source>
        <strain evidence="12">IBT 31811</strain>
    </source>
</reference>
<feature type="region of interest" description="Disordered" evidence="7">
    <location>
        <begin position="625"/>
        <end position="645"/>
    </location>
</feature>
<keyword evidence="6 8" id="KW-0472">Membrane</keyword>
<dbReference type="Gene3D" id="1.20.1560.10">
    <property type="entry name" value="ABC transporter type 1, transmembrane domain"/>
    <property type="match status" value="2"/>
</dbReference>
<dbReference type="InterPro" id="IPR011527">
    <property type="entry name" value="ABC1_TM_dom"/>
</dbReference>
<feature type="domain" description="ABC transporter" evidence="9">
    <location>
        <begin position="1124"/>
        <end position="1372"/>
    </location>
</feature>
<evidence type="ECO:0000256" key="2">
    <source>
        <dbReference type="ARBA" id="ARBA00022692"/>
    </source>
</evidence>
<feature type="transmembrane region" description="Helical" evidence="8">
    <location>
        <begin position="1025"/>
        <end position="1052"/>
    </location>
</feature>
<feature type="region of interest" description="Disordered" evidence="7">
    <location>
        <begin position="9"/>
        <end position="28"/>
    </location>
</feature>
<dbReference type="InterPro" id="IPR017871">
    <property type="entry name" value="ABC_transporter-like_CS"/>
</dbReference>
<accession>A0A1V6PX80</accession>
<dbReference type="SMART" id="SM00382">
    <property type="entry name" value="AAA"/>
    <property type="match status" value="2"/>
</dbReference>
<keyword evidence="4" id="KW-0067">ATP-binding</keyword>
<comment type="subcellular location">
    <subcellularLocation>
        <location evidence="1">Membrane</location>
        <topology evidence="1">Multi-pass membrane protein</topology>
    </subcellularLocation>
</comment>
<organism evidence="11 12">
    <name type="scientific">Penicillium antarcticum</name>
    <dbReference type="NCBI Taxonomy" id="416450"/>
    <lineage>
        <taxon>Eukaryota</taxon>
        <taxon>Fungi</taxon>
        <taxon>Dikarya</taxon>
        <taxon>Ascomycota</taxon>
        <taxon>Pezizomycotina</taxon>
        <taxon>Eurotiomycetes</taxon>
        <taxon>Eurotiomycetidae</taxon>
        <taxon>Eurotiales</taxon>
        <taxon>Aspergillaceae</taxon>
        <taxon>Penicillium</taxon>
    </lineage>
</organism>
<keyword evidence="5 8" id="KW-1133">Transmembrane helix</keyword>
<feature type="transmembrane region" description="Helical" evidence="8">
    <location>
        <begin position="843"/>
        <end position="867"/>
    </location>
</feature>
<dbReference type="Pfam" id="PF00664">
    <property type="entry name" value="ABC_membrane"/>
    <property type="match status" value="2"/>
</dbReference>
<feature type="transmembrane region" description="Helical" evidence="8">
    <location>
        <begin position="94"/>
        <end position="122"/>
    </location>
</feature>
<dbReference type="PANTHER" id="PTHR43394">
    <property type="entry name" value="ATP-DEPENDENT PERMEASE MDL1, MITOCHONDRIAL"/>
    <property type="match status" value="1"/>
</dbReference>
<proteinExistence type="predicted"/>
<keyword evidence="2 8" id="KW-0812">Transmembrane</keyword>
<feature type="transmembrane region" description="Helical" evidence="8">
    <location>
        <begin position="49"/>
        <end position="74"/>
    </location>
</feature>
<evidence type="ECO:0000256" key="4">
    <source>
        <dbReference type="ARBA" id="ARBA00022840"/>
    </source>
</evidence>
<dbReference type="InterPro" id="IPR039421">
    <property type="entry name" value="Type_1_exporter"/>
</dbReference>
<dbReference type="PROSITE" id="PS50893">
    <property type="entry name" value="ABC_TRANSPORTER_2"/>
    <property type="match status" value="2"/>
</dbReference>
<feature type="transmembrane region" description="Helical" evidence="8">
    <location>
        <begin position="189"/>
        <end position="214"/>
    </location>
</feature>
<comment type="caution">
    <text evidence="11">The sequence shown here is derived from an EMBL/GenBank/DDBJ whole genome shotgun (WGS) entry which is preliminary data.</text>
</comment>
<dbReference type="Pfam" id="PF00005">
    <property type="entry name" value="ABC_tran"/>
    <property type="match status" value="2"/>
</dbReference>
<feature type="transmembrane region" description="Helical" evidence="8">
    <location>
        <begin position="922"/>
        <end position="942"/>
    </location>
</feature>
<dbReference type="STRING" id="416450.A0A1V6PX80"/>
<dbReference type="GO" id="GO:0005743">
    <property type="term" value="C:mitochondrial inner membrane"/>
    <property type="evidence" value="ECO:0007669"/>
    <property type="project" value="TreeGrafter"/>
</dbReference>
<dbReference type="GO" id="GO:0005524">
    <property type="term" value="F:ATP binding"/>
    <property type="evidence" value="ECO:0007669"/>
    <property type="project" value="UniProtKB-KW"/>
</dbReference>
<evidence type="ECO:0000256" key="6">
    <source>
        <dbReference type="ARBA" id="ARBA00023136"/>
    </source>
</evidence>
<evidence type="ECO:0000259" key="10">
    <source>
        <dbReference type="PROSITE" id="PS50929"/>
    </source>
</evidence>
<dbReference type="FunFam" id="3.40.50.300:FF:003218">
    <property type="entry name" value="ABC a-pheromone efflux pump AtrD"/>
    <property type="match status" value="1"/>
</dbReference>
<name>A0A1V6PX80_9EURO</name>
<gene>
    <name evidence="11" type="ORF">PENANT_c028G01445</name>
</gene>
<evidence type="ECO:0000256" key="3">
    <source>
        <dbReference type="ARBA" id="ARBA00022741"/>
    </source>
</evidence>
<feature type="transmembrane region" description="Helical" evidence="8">
    <location>
        <begin position="802"/>
        <end position="823"/>
    </location>
</feature>
<dbReference type="PANTHER" id="PTHR43394:SF15">
    <property type="entry name" value="ALPHA-FACTOR-TRANSPORTING ATPASE"/>
    <property type="match status" value="1"/>
</dbReference>
<dbReference type="PROSITE" id="PS00211">
    <property type="entry name" value="ABC_TRANSPORTER_1"/>
    <property type="match status" value="1"/>
</dbReference>
<dbReference type="SUPFAM" id="SSF52540">
    <property type="entry name" value="P-loop containing nucleoside triphosphate hydrolases"/>
    <property type="match status" value="2"/>
</dbReference>
<feature type="transmembrane region" description="Helical" evidence="8">
    <location>
        <begin position="1064"/>
        <end position="1085"/>
    </location>
</feature>
<evidence type="ECO:0000313" key="12">
    <source>
        <dbReference type="Proteomes" id="UP000191672"/>
    </source>
</evidence>
<protein>
    <recommendedName>
        <fullName evidence="13">ABC a-pheromone efflux pump AtrD</fullName>
    </recommendedName>
</protein>
<evidence type="ECO:0000256" key="1">
    <source>
        <dbReference type="ARBA" id="ARBA00004141"/>
    </source>
</evidence>